<sequence>MEIHIGKRTAEIELLSKEGNNVRLTIDGKEFEVDVVMAENGACSILHNGKSYNAELIRSGNGKSYKVNTHFSSYNVDIVDTKAKYLRMKKKEEVRQDDKVVSPMPGKVVKIPVNEGDLVAAGETVLVIEAMKMQSNYKVTSDCYIKEILVNEGDSVNSDQQLILLDLNVEK</sequence>
<keyword evidence="4" id="KW-1185">Reference proteome</keyword>
<dbReference type="Proteomes" id="UP001496674">
    <property type="component" value="Chromosome"/>
</dbReference>
<protein>
    <submittedName>
        <fullName evidence="3">Acetyl-CoA carboxylase biotin carboxyl carrier protein subunit</fullName>
    </submittedName>
</protein>
<dbReference type="InterPro" id="IPR011053">
    <property type="entry name" value="Single_hybrid_motif"/>
</dbReference>
<dbReference type="InterPro" id="IPR000089">
    <property type="entry name" value="Biotin_lipoyl"/>
</dbReference>
<accession>A0ABM8IF24</accession>
<evidence type="ECO:0000313" key="4">
    <source>
        <dbReference type="Proteomes" id="UP001496674"/>
    </source>
</evidence>
<dbReference type="InterPro" id="IPR050709">
    <property type="entry name" value="Biotin_Carboxyl_Carrier/Decarb"/>
</dbReference>
<dbReference type="PROSITE" id="PS50968">
    <property type="entry name" value="BIOTINYL_LIPOYL"/>
    <property type="match status" value="1"/>
</dbReference>
<dbReference type="SUPFAM" id="SSF51230">
    <property type="entry name" value="Single hybrid motif"/>
    <property type="match status" value="1"/>
</dbReference>
<evidence type="ECO:0000313" key="3">
    <source>
        <dbReference type="EMBL" id="BEH00528.1"/>
    </source>
</evidence>
<proteinExistence type="predicted"/>
<dbReference type="Gene3D" id="2.40.50.100">
    <property type="match status" value="1"/>
</dbReference>
<dbReference type="CDD" id="cd06850">
    <property type="entry name" value="biotinyl_domain"/>
    <property type="match status" value="1"/>
</dbReference>
<name>A0ABM8IF24_9BACE</name>
<gene>
    <name evidence="3" type="ORF">BSYN_27920</name>
</gene>
<dbReference type="PANTHER" id="PTHR45266:SF3">
    <property type="entry name" value="OXALOACETATE DECARBOXYLASE ALPHA CHAIN"/>
    <property type="match status" value="1"/>
</dbReference>
<reference evidence="3 4" key="1">
    <citation type="submission" date="2023-04" db="EMBL/GenBank/DDBJ databases">
        <title>Draft genome sequence of acteroides sedimenti strain YN3PY1.</title>
        <authorList>
            <person name="Yoshida N."/>
        </authorList>
    </citation>
    <scope>NUCLEOTIDE SEQUENCE [LARGE SCALE GENOMIC DNA]</scope>
    <source>
        <strain evidence="3 4">YN3PY1</strain>
    </source>
</reference>
<keyword evidence="1" id="KW-0092">Biotin</keyword>
<organism evidence="3 4">
    <name type="scientific">Bacteroides sedimenti</name>
    <dbReference type="NCBI Taxonomy" id="2136147"/>
    <lineage>
        <taxon>Bacteria</taxon>
        <taxon>Pseudomonadati</taxon>
        <taxon>Bacteroidota</taxon>
        <taxon>Bacteroidia</taxon>
        <taxon>Bacteroidales</taxon>
        <taxon>Bacteroidaceae</taxon>
        <taxon>Bacteroides</taxon>
    </lineage>
</organism>
<dbReference type="PANTHER" id="PTHR45266">
    <property type="entry name" value="OXALOACETATE DECARBOXYLASE ALPHA CHAIN"/>
    <property type="match status" value="1"/>
</dbReference>
<dbReference type="Pfam" id="PF00364">
    <property type="entry name" value="Biotin_lipoyl"/>
    <property type="match status" value="1"/>
</dbReference>
<feature type="domain" description="Lipoyl-binding" evidence="2">
    <location>
        <begin position="89"/>
        <end position="166"/>
    </location>
</feature>
<evidence type="ECO:0000256" key="1">
    <source>
        <dbReference type="ARBA" id="ARBA00023267"/>
    </source>
</evidence>
<evidence type="ECO:0000259" key="2">
    <source>
        <dbReference type="PROSITE" id="PS50968"/>
    </source>
</evidence>
<dbReference type="RefSeq" id="WP_353331945.1">
    <property type="nucleotide sequence ID" value="NZ_AP028055.1"/>
</dbReference>
<dbReference type="EMBL" id="AP028055">
    <property type="protein sequence ID" value="BEH00528.1"/>
    <property type="molecule type" value="Genomic_DNA"/>
</dbReference>